<dbReference type="Gene3D" id="1.10.443.10">
    <property type="entry name" value="Intergrase catalytic core"/>
    <property type="match status" value="1"/>
</dbReference>
<dbReference type="InterPro" id="IPR025269">
    <property type="entry name" value="SAM-like_dom"/>
</dbReference>
<gene>
    <name evidence="5" type="ORF">JIV24_02520</name>
</gene>
<evidence type="ECO:0000256" key="2">
    <source>
        <dbReference type="ARBA" id="ARBA00023125"/>
    </source>
</evidence>
<protein>
    <submittedName>
        <fullName evidence="5">Site-specific integrase</fullName>
    </submittedName>
</protein>
<dbReference type="InterPro" id="IPR002104">
    <property type="entry name" value="Integrase_catalytic"/>
</dbReference>
<sequence>MNTSIVITLDTRREKRDGTYPITFRLCHFQKTVTISTGYSVPEKFWDEKNRRIKTHYKGIENVLRVNNFLEKERARHIDQITILKDKKELAYLSIQELKQKLVPKKNYQTFFTYSQQLIDSMIEQNRIGTARSYKTAVNSVKKFRKEKDFKFNELNYRFLQDYEAYFIKNGYTVNGFASFMRTVRAIYNKAIKDGIAEKEGYPFDRFSIKTEPTKKRAISLESLQKIANLKFKPGSALFKSRNYFMMSFYLMGASFTDLAHLKVKNIVDGRIQYKRQKTGKHYDIKISPQLQIILDYYTKDKSKEEYILPVIRSEDPITQYKHILRARKKYNKRLRLIAENAGIETKLTSYVARHTFASLANNMAIPVTAISEMLGHQKLSTTQIYLASLNKKIIDNYNDEVISLI</sequence>
<dbReference type="Pfam" id="PF00589">
    <property type="entry name" value="Phage_integrase"/>
    <property type="match status" value="1"/>
</dbReference>
<dbReference type="InterPro" id="IPR010998">
    <property type="entry name" value="Integrase_recombinase_N"/>
</dbReference>
<evidence type="ECO:0000259" key="4">
    <source>
        <dbReference type="PROSITE" id="PS51898"/>
    </source>
</evidence>
<dbReference type="PROSITE" id="PS51898">
    <property type="entry name" value="TYR_RECOMBINASE"/>
    <property type="match status" value="1"/>
</dbReference>
<dbReference type="Pfam" id="PF13102">
    <property type="entry name" value="Phage_int_SAM_5"/>
    <property type="match status" value="1"/>
</dbReference>
<feature type="domain" description="Tyr recombinase" evidence="4">
    <location>
        <begin position="214"/>
        <end position="399"/>
    </location>
</feature>
<proteinExistence type="inferred from homology"/>
<evidence type="ECO:0000256" key="1">
    <source>
        <dbReference type="ARBA" id="ARBA00008857"/>
    </source>
</evidence>
<name>A0ABS1HEY1_9BACT</name>
<keyword evidence="2" id="KW-0238">DNA-binding</keyword>
<evidence type="ECO:0000313" key="5">
    <source>
        <dbReference type="EMBL" id="MBK3516198.1"/>
    </source>
</evidence>
<dbReference type="InterPro" id="IPR011010">
    <property type="entry name" value="DNA_brk_join_enz"/>
</dbReference>
<keyword evidence="6" id="KW-1185">Reference proteome</keyword>
<dbReference type="EMBL" id="JAENRR010000004">
    <property type="protein sequence ID" value="MBK3516198.1"/>
    <property type="molecule type" value="Genomic_DNA"/>
</dbReference>
<evidence type="ECO:0000313" key="6">
    <source>
        <dbReference type="Proteomes" id="UP000605676"/>
    </source>
</evidence>
<accession>A0ABS1HEY1</accession>
<dbReference type="Proteomes" id="UP000605676">
    <property type="component" value="Unassembled WGS sequence"/>
</dbReference>
<dbReference type="RefSeq" id="WP_200463431.1">
    <property type="nucleotide sequence ID" value="NZ_JAENRR010000004.1"/>
</dbReference>
<comment type="similarity">
    <text evidence="1">Belongs to the 'phage' integrase family.</text>
</comment>
<evidence type="ECO:0000256" key="3">
    <source>
        <dbReference type="ARBA" id="ARBA00023172"/>
    </source>
</evidence>
<organism evidence="5 6">
    <name type="scientific">Carboxylicivirga marina</name>
    <dbReference type="NCBI Taxonomy" id="2800988"/>
    <lineage>
        <taxon>Bacteria</taxon>
        <taxon>Pseudomonadati</taxon>
        <taxon>Bacteroidota</taxon>
        <taxon>Bacteroidia</taxon>
        <taxon>Marinilabiliales</taxon>
        <taxon>Marinilabiliaceae</taxon>
        <taxon>Carboxylicivirga</taxon>
    </lineage>
</organism>
<dbReference type="Pfam" id="PF17293">
    <property type="entry name" value="Arm-DNA-bind_5"/>
    <property type="match status" value="1"/>
</dbReference>
<dbReference type="InterPro" id="IPR013762">
    <property type="entry name" value="Integrase-like_cat_sf"/>
</dbReference>
<dbReference type="Gene3D" id="1.10.150.130">
    <property type="match status" value="1"/>
</dbReference>
<keyword evidence="3" id="KW-0233">DNA recombination</keyword>
<dbReference type="CDD" id="cd01185">
    <property type="entry name" value="INTN1_C_like"/>
    <property type="match status" value="1"/>
</dbReference>
<dbReference type="SUPFAM" id="SSF56349">
    <property type="entry name" value="DNA breaking-rejoining enzymes"/>
    <property type="match status" value="1"/>
</dbReference>
<dbReference type="PANTHER" id="PTHR30349:SF64">
    <property type="entry name" value="PROPHAGE INTEGRASE INTD-RELATED"/>
    <property type="match status" value="1"/>
</dbReference>
<dbReference type="PANTHER" id="PTHR30349">
    <property type="entry name" value="PHAGE INTEGRASE-RELATED"/>
    <property type="match status" value="1"/>
</dbReference>
<dbReference type="InterPro" id="IPR050090">
    <property type="entry name" value="Tyrosine_recombinase_XerCD"/>
</dbReference>
<reference evidence="5 6" key="1">
    <citation type="submission" date="2021-01" db="EMBL/GenBank/DDBJ databases">
        <title>Carboxyliciviraga sp.nov., isolated from coastal sediments.</title>
        <authorList>
            <person name="Lu D."/>
            <person name="Zhang T."/>
        </authorList>
    </citation>
    <scope>NUCLEOTIDE SEQUENCE [LARGE SCALE GENOMIC DNA]</scope>
    <source>
        <strain evidence="5 6">N1Y132</strain>
    </source>
</reference>
<dbReference type="InterPro" id="IPR035386">
    <property type="entry name" value="Arm-DNA-bind_5"/>
</dbReference>
<comment type="caution">
    <text evidence="5">The sequence shown here is derived from an EMBL/GenBank/DDBJ whole genome shotgun (WGS) entry which is preliminary data.</text>
</comment>